<name>A0A4S4AFW3_9RHOO</name>
<reference evidence="1 2" key="1">
    <citation type="submission" date="2019-04" db="EMBL/GenBank/DDBJ databases">
        <title>Azoarcus rhizosphaerae sp. nov. isolated from rhizosphere of Ficus religiosa.</title>
        <authorList>
            <person name="Lin S.-Y."/>
            <person name="Hameed A."/>
            <person name="Hsu Y.-H."/>
            <person name="Young C.-C."/>
        </authorList>
    </citation>
    <scope>NUCLEOTIDE SEQUENCE [LARGE SCALE GENOMIC DNA]</scope>
    <source>
        <strain evidence="1 2">CC-YHH848</strain>
    </source>
</reference>
<evidence type="ECO:0000313" key="2">
    <source>
        <dbReference type="Proteomes" id="UP000307956"/>
    </source>
</evidence>
<gene>
    <name evidence="1" type="ORF">E6O51_17245</name>
</gene>
<protein>
    <submittedName>
        <fullName evidence="1">Uncharacterized protein</fullName>
    </submittedName>
</protein>
<sequence>MTDPIPSPTNPSATLGRPGIATGMHVTASIGVGYEKQVDMGKLSNRHALRVFDPDQSKWRFPKVKQRIEHAGQKLLAVMYKEDSRLGTEKERFWSLLVLSEWQEVQAADERGAPARWIAARDLEPGRHVLKLAINDAKGPWAEIMKIEPPPPKWEKFQNVPVQEIVLIDSDSYVVNNVLCRATSVPAPPPVKKRLVYPLKDFPLLNFVPQPETLSLAQAEIWYRKSAALLPRCAGESADPLARVRAMLDLKQRMREVAAKAAIETKLCGEFIKKHPLPALEELVPDAVGLAPDALQRAVTAAVDVLAAPGDRRYSEFTGGMEGHRVWSSDGYWEFDGDRWVLSAKPNQ</sequence>
<comment type="caution">
    <text evidence="1">The sequence shown here is derived from an EMBL/GenBank/DDBJ whole genome shotgun (WGS) entry which is preliminary data.</text>
</comment>
<organism evidence="1 2">
    <name type="scientific">Pseudothauera rhizosphaerae</name>
    <dbReference type="NCBI Taxonomy" id="2565932"/>
    <lineage>
        <taxon>Bacteria</taxon>
        <taxon>Pseudomonadati</taxon>
        <taxon>Pseudomonadota</taxon>
        <taxon>Betaproteobacteria</taxon>
        <taxon>Rhodocyclales</taxon>
        <taxon>Zoogloeaceae</taxon>
        <taxon>Pseudothauera</taxon>
    </lineage>
</organism>
<evidence type="ECO:0000313" key="1">
    <source>
        <dbReference type="EMBL" id="THF58086.1"/>
    </source>
</evidence>
<accession>A0A4S4AFW3</accession>
<dbReference type="AlphaFoldDB" id="A0A4S4AFW3"/>
<dbReference type="EMBL" id="SSOD01000016">
    <property type="protein sequence ID" value="THF58086.1"/>
    <property type="molecule type" value="Genomic_DNA"/>
</dbReference>
<dbReference type="RefSeq" id="WP_136386253.1">
    <property type="nucleotide sequence ID" value="NZ_SSOD01000016.1"/>
</dbReference>
<proteinExistence type="predicted"/>
<keyword evidence="2" id="KW-1185">Reference proteome</keyword>
<dbReference type="Proteomes" id="UP000307956">
    <property type="component" value="Unassembled WGS sequence"/>
</dbReference>